<keyword evidence="3" id="KW-1003">Cell membrane</keyword>
<feature type="domain" description="ABC transmembrane type-1" evidence="8">
    <location>
        <begin position="103"/>
        <end position="503"/>
    </location>
</feature>
<protein>
    <recommendedName>
        <fullName evidence="8">ABC transmembrane type-1 domain-containing protein</fullName>
    </recommendedName>
</protein>
<feature type="transmembrane region" description="Helical" evidence="7">
    <location>
        <begin position="319"/>
        <end position="338"/>
    </location>
</feature>
<evidence type="ECO:0000256" key="3">
    <source>
        <dbReference type="ARBA" id="ARBA00022475"/>
    </source>
</evidence>
<dbReference type="Gene3D" id="1.10.3720.10">
    <property type="entry name" value="MetI-like"/>
    <property type="match status" value="1"/>
</dbReference>
<dbReference type="CDD" id="cd06261">
    <property type="entry name" value="TM_PBP2"/>
    <property type="match status" value="2"/>
</dbReference>
<comment type="similarity">
    <text evidence="7">Belongs to the binding-protein-dependent transport system permease family.</text>
</comment>
<evidence type="ECO:0000256" key="7">
    <source>
        <dbReference type="RuleBase" id="RU363032"/>
    </source>
</evidence>
<gene>
    <name evidence="9" type="ORF">GCM10023081_07370</name>
</gene>
<comment type="subcellular location">
    <subcellularLocation>
        <location evidence="1 7">Cell membrane</location>
        <topology evidence="1 7">Multi-pass membrane protein</topology>
    </subcellularLocation>
</comment>
<keyword evidence="5 7" id="KW-1133">Transmembrane helix</keyword>
<dbReference type="InterPro" id="IPR035906">
    <property type="entry name" value="MetI-like_sf"/>
</dbReference>
<keyword evidence="6 7" id="KW-0472">Membrane</keyword>
<dbReference type="PROSITE" id="PS50928">
    <property type="entry name" value="ABC_TM1"/>
    <property type="match status" value="1"/>
</dbReference>
<evidence type="ECO:0000256" key="6">
    <source>
        <dbReference type="ARBA" id="ARBA00023136"/>
    </source>
</evidence>
<feature type="transmembrane region" description="Helical" evidence="7">
    <location>
        <begin position="107"/>
        <end position="128"/>
    </location>
</feature>
<feature type="transmembrane region" description="Helical" evidence="7">
    <location>
        <begin position="481"/>
        <end position="506"/>
    </location>
</feature>
<feature type="transmembrane region" description="Helical" evidence="7">
    <location>
        <begin position="234"/>
        <end position="253"/>
    </location>
</feature>
<feature type="transmembrane region" description="Helical" evidence="7">
    <location>
        <begin position="376"/>
        <end position="394"/>
    </location>
</feature>
<evidence type="ECO:0000256" key="2">
    <source>
        <dbReference type="ARBA" id="ARBA00022448"/>
    </source>
</evidence>
<dbReference type="InterPro" id="IPR000515">
    <property type="entry name" value="MetI-like"/>
</dbReference>
<evidence type="ECO:0000313" key="10">
    <source>
        <dbReference type="Proteomes" id="UP001500752"/>
    </source>
</evidence>
<dbReference type="EMBL" id="BAABEO010000008">
    <property type="protein sequence ID" value="GAA3671536.1"/>
    <property type="molecule type" value="Genomic_DNA"/>
</dbReference>
<feature type="transmembrane region" description="Helical" evidence="7">
    <location>
        <begin position="260"/>
        <end position="278"/>
    </location>
</feature>
<dbReference type="RefSeq" id="WP_345148568.1">
    <property type="nucleotide sequence ID" value="NZ_BAABEO010000008.1"/>
</dbReference>
<evidence type="ECO:0000256" key="1">
    <source>
        <dbReference type="ARBA" id="ARBA00004651"/>
    </source>
</evidence>
<evidence type="ECO:0000256" key="5">
    <source>
        <dbReference type="ARBA" id="ARBA00022989"/>
    </source>
</evidence>
<organism evidence="9 10">
    <name type="scientific">Arthrobacter ginkgonis</name>
    <dbReference type="NCBI Taxonomy" id="1630594"/>
    <lineage>
        <taxon>Bacteria</taxon>
        <taxon>Bacillati</taxon>
        <taxon>Actinomycetota</taxon>
        <taxon>Actinomycetes</taxon>
        <taxon>Micrococcales</taxon>
        <taxon>Micrococcaceae</taxon>
        <taxon>Arthrobacter</taxon>
    </lineage>
</organism>
<accession>A0ABP7BYL8</accession>
<feature type="transmembrane region" description="Helical" evidence="7">
    <location>
        <begin position="140"/>
        <end position="159"/>
    </location>
</feature>
<dbReference type="Proteomes" id="UP001500752">
    <property type="component" value="Unassembled WGS sequence"/>
</dbReference>
<proteinExistence type="inferred from homology"/>
<name>A0ABP7BYL8_9MICC</name>
<keyword evidence="2 7" id="KW-0813">Transport</keyword>
<sequence length="514" mass="55355">MVTYIVRRLVTAVLILFGASFIVYQLTAMAGDPLSDLRDSNAPNKEELIRQRTDLLDLNTAAPVRYFKWLGGAVQCLVPLANSCDLGSTLHGEPVTEALGRAMGQTILLVTGATVLAIVVGITLGIVTGLRQYSSLDYSVTFMAFLFFSLPIFWVAVLLKEFGAIQFNDFLVDPVFSPWSIALTSLLMGVVAVLFMSGTLKRRSVGFVLGAGATAALMLVLSATKWFATPGLGPVLLVVFGTATAFLATQLTAGVRNRKALYSALIMVPLGLVSYYVLNPVFGGFGTWQIVAGAVVAVLVGCAVGWLMGGYDRGQSMRAAGLTAFFMAGLVVLDRFMIEWPNYVSNSRIRGRPIATIGSATPNLEGNWWIQNIDTFTHLLLPTVALLLVSLASYSRYSRASMLEIMQQDYIRTARAKGLPERTVVMRHAFRNALIPLATLVAFDIGALLGGAVITEKVFSFTGMGALFVDSLIPIPDPNPVMGVFLVTGIVAMVFNLVADLAYSVLDPRVRVKA</sequence>
<feature type="transmembrane region" description="Helical" evidence="7">
    <location>
        <begin position="207"/>
        <end position="228"/>
    </location>
</feature>
<keyword evidence="4 7" id="KW-0812">Transmembrane</keyword>
<feature type="transmembrane region" description="Helical" evidence="7">
    <location>
        <begin position="433"/>
        <end position="454"/>
    </location>
</feature>
<dbReference type="Pfam" id="PF00528">
    <property type="entry name" value="BPD_transp_1"/>
    <property type="match status" value="1"/>
</dbReference>
<keyword evidence="10" id="KW-1185">Reference proteome</keyword>
<feature type="transmembrane region" description="Helical" evidence="7">
    <location>
        <begin position="179"/>
        <end position="200"/>
    </location>
</feature>
<reference evidence="10" key="1">
    <citation type="journal article" date="2019" name="Int. J. Syst. Evol. Microbiol.">
        <title>The Global Catalogue of Microorganisms (GCM) 10K type strain sequencing project: providing services to taxonomists for standard genome sequencing and annotation.</title>
        <authorList>
            <consortium name="The Broad Institute Genomics Platform"/>
            <consortium name="The Broad Institute Genome Sequencing Center for Infectious Disease"/>
            <person name="Wu L."/>
            <person name="Ma J."/>
        </authorList>
    </citation>
    <scope>NUCLEOTIDE SEQUENCE [LARGE SCALE GENOMIC DNA]</scope>
    <source>
        <strain evidence="10">JCM 30742</strain>
    </source>
</reference>
<evidence type="ECO:0000313" key="9">
    <source>
        <dbReference type="EMBL" id="GAA3671536.1"/>
    </source>
</evidence>
<feature type="transmembrane region" description="Helical" evidence="7">
    <location>
        <begin position="9"/>
        <end position="27"/>
    </location>
</feature>
<comment type="caution">
    <text evidence="9">The sequence shown here is derived from an EMBL/GenBank/DDBJ whole genome shotgun (WGS) entry which is preliminary data.</text>
</comment>
<dbReference type="PANTHER" id="PTHR30465">
    <property type="entry name" value="INNER MEMBRANE ABC TRANSPORTER"/>
    <property type="match status" value="1"/>
</dbReference>
<feature type="transmembrane region" description="Helical" evidence="7">
    <location>
        <begin position="290"/>
        <end position="307"/>
    </location>
</feature>
<evidence type="ECO:0000256" key="4">
    <source>
        <dbReference type="ARBA" id="ARBA00022692"/>
    </source>
</evidence>
<dbReference type="PANTHER" id="PTHR30465:SF0">
    <property type="entry name" value="OLIGOPEPTIDE TRANSPORT SYSTEM PERMEASE PROTEIN APPB"/>
    <property type="match status" value="1"/>
</dbReference>
<evidence type="ECO:0000259" key="8">
    <source>
        <dbReference type="PROSITE" id="PS50928"/>
    </source>
</evidence>